<evidence type="ECO:0000256" key="1">
    <source>
        <dbReference type="SAM" id="MobiDB-lite"/>
    </source>
</evidence>
<dbReference type="Proteomes" id="UP000823388">
    <property type="component" value="Chromosome 5N"/>
</dbReference>
<organism evidence="3 4">
    <name type="scientific">Panicum virgatum</name>
    <name type="common">Blackwell switchgrass</name>
    <dbReference type="NCBI Taxonomy" id="38727"/>
    <lineage>
        <taxon>Eukaryota</taxon>
        <taxon>Viridiplantae</taxon>
        <taxon>Streptophyta</taxon>
        <taxon>Embryophyta</taxon>
        <taxon>Tracheophyta</taxon>
        <taxon>Spermatophyta</taxon>
        <taxon>Magnoliopsida</taxon>
        <taxon>Liliopsida</taxon>
        <taxon>Poales</taxon>
        <taxon>Poaceae</taxon>
        <taxon>PACMAD clade</taxon>
        <taxon>Panicoideae</taxon>
        <taxon>Panicodae</taxon>
        <taxon>Paniceae</taxon>
        <taxon>Panicinae</taxon>
        <taxon>Panicum</taxon>
        <taxon>Panicum sect. Hiantes</taxon>
    </lineage>
</organism>
<keyword evidence="2" id="KW-0812">Transmembrane</keyword>
<dbReference type="EMBL" id="CM029046">
    <property type="protein sequence ID" value="KAG2592425.1"/>
    <property type="molecule type" value="Genomic_DNA"/>
</dbReference>
<reference evidence="3" key="1">
    <citation type="submission" date="2020-05" db="EMBL/GenBank/DDBJ databases">
        <title>WGS assembly of Panicum virgatum.</title>
        <authorList>
            <person name="Lovell J.T."/>
            <person name="Jenkins J."/>
            <person name="Shu S."/>
            <person name="Juenger T.E."/>
            <person name="Schmutz J."/>
        </authorList>
    </citation>
    <scope>NUCLEOTIDE SEQUENCE</scope>
    <source>
        <strain evidence="3">AP13</strain>
    </source>
</reference>
<evidence type="ECO:0000313" key="3">
    <source>
        <dbReference type="EMBL" id="KAG2592425.1"/>
    </source>
</evidence>
<feature type="region of interest" description="Disordered" evidence="1">
    <location>
        <begin position="53"/>
        <end position="102"/>
    </location>
</feature>
<feature type="transmembrane region" description="Helical" evidence="2">
    <location>
        <begin position="6"/>
        <end position="28"/>
    </location>
</feature>
<keyword evidence="2" id="KW-0472">Membrane</keyword>
<dbReference type="AlphaFoldDB" id="A0A8T0S5E8"/>
<evidence type="ECO:0000313" key="4">
    <source>
        <dbReference type="Proteomes" id="UP000823388"/>
    </source>
</evidence>
<keyword evidence="2" id="KW-1133">Transmembrane helix</keyword>
<gene>
    <name evidence="3" type="ORF">PVAP13_5NG548000</name>
</gene>
<accession>A0A8T0S5E8</accession>
<evidence type="ECO:0000256" key="2">
    <source>
        <dbReference type="SAM" id="Phobius"/>
    </source>
</evidence>
<comment type="caution">
    <text evidence="3">The sequence shown here is derived from an EMBL/GenBank/DDBJ whole genome shotgun (WGS) entry which is preliminary data.</text>
</comment>
<keyword evidence="4" id="KW-1185">Reference proteome</keyword>
<protein>
    <submittedName>
        <fullName evidence="3">Uncharacterized protein</fullName>
    </submittedName>
</protein>
<proteinExistence type="predicted"/>
<name>A0A8T0S5E8_PANVG</name>
<sequence>MLNVRIYLHTSFGILVLCCYSKLIPYFFSYIYTTKKRLRVTFFFVFHPPSERRPMVLRRPSSGKQGASDHLPCNLSAPTPSPDQPPTQHAAFPIGSARRPPPHKGRCCCSGGKECSHLTCWQNDRVFVIPLSQVHVYEEEPI</sequence>